<dbReference type="InterPro" id="IPR050910">
    <property type="entry name" value="JMJD6_ArgDemeth/LysHydrox"/>
</dbReference>
<dbReference type="InterPro" id="IPR036047">
    <property type="entry name" value="F-box-like_dom_sf"/>
</dbReference>
<protein>
    <submittedName>
        <fullName evidence="1">11194_t:CDS:1</fullName>
    </submittedName>
</protein>
<keyword evidence="2" id="KW-1185">Reference proteome</keyword>
<reference evidence="1" key="1">
    <citation type="submission" date="2021-06" db="EMBL/GenBank/DDBJ databases">
        <authorList>
            <person name="Kallberg Y."/>
            <person name="Tangrot J."/>
            <person name="Rosling A."/>
        </authorList>
    </citation>
    <scope>NUCLEOTIDE SEQUENCE</scope>
    <source>
        <strain evidence="1">CL551</strain>
    </source>
</reference>
<accession>A0A9N9NC58</accession>
<dbReference type="SUPFAM" id="SSF81383">
    <property type="entry name" value="F-box domain"/>
    <property type="match status" value="1"/>
</dbReference>
<dbReference type="EMBL" id="CAJVPV010022593">
    <property type="protein sequence ID" value="CAG8721343.1"/>
    <property type="molecule type" value="Genomic_DNA"/>
</dbReference>
<dbReference type="AlphaFoldDB" id="A0A9N9NC58"/>
<sequence length="269" mass="31981">MFSEDLENRRRKSFGSFSVLTDNVISECILSKLSAKVSLITELKLLNLIPLSFIELALSSRVSKFFYIFAHDDQLWKKHCLDKWGHDRRVMENFVYRRSWLLSYLFPTSLSEQEEQMICNHPAQQTFYFSDVSSYYLYAKWCRCNMNLSNFVPSQDLPLETKIPVEDGRNLTRERFEAFYDAQAVPVLITNGEIEKWKAWNDWKWENLLQKYGKQAFRVANDHGGKNRYFLMTLNSYAHYMKFQCDETPLYVFDNEFADRNPEMANAYE</sequence>
<dbReference type="PANTHER" id="PTHR12480">
    <property type="entry name" value="ARGININE DEMETHYLASE AND LYSYL-HYDROXYLASE JMJD"/>
    <property type="match status" value="1"/>
</dbReference>
<comment type="caution">
    <text evidence="1">The sequence shown here is derived from an EMBL/GenBank/DDBJ whole genome shotgun (WGS) entry which is preliminary data.</text>
</comment>
<evidence type="ECO:0000313" key="2">
    <source>
        <dbReference type="Proteomes" id="UP000789342"/>
    </source>
</evidence>
<dbReference type="PANTHER" id="PTHR12480:SF35">
    <property type="entry name" value="TRANSCRIPTION FACTOR JUMONJI, JMJC DOMAIN-CONTAINING PROTEIN"/>
    <property type="match status" value="1"/>
</dbReference>
<proteinExistence type="predicted"/>
<gene>
    <name evidence="1" type="ORF">AMORRO_LOCUS13360</name>
</gene>
<dbReference type="Gene3D" id="2.60.120.650">
    <property type="entry name" value="Cupin"/>
    <property type="match status" value="1"/>
</dbReference>
<dbReference type="Proteomes" id="UP000789342">
    <property type="component" value="Unassembled WGS sequence"/>
</dbReference>
<feature type="non-terminal residue" evidence="1">
    <location>
        <position position="269"/>
    </location>
</feature>
<dbReference type="GO" id="GO:0005737">
    <property type="term" value="C:cytoplasm"/>
    <property type="evidence" value="ECO:0007669"/>
    <property type="project" value="TreeGrafter"/>
</dbReference>
<dbReference type="OrthoDB" id="424465at2759"/>
<name>A0A9N9NC58_9GLOM</name>
<organism evidence="1 2">
    <name type="scientific">Acaulospora morrowiae</name>
    <dbReference type="NCBI Taxonomy" id="94023"/>
    <lineage>
        <taxon>Eukaryota</taxon>
        <taxon>Fungi</taxon>
        <taxon>Fungi incertae sedis</taxon>
        <taxon>Mucoromycota</taxon>
        <taxon>Glomeromycotina</taxon>
        <taxon>Glomeromycetes</taxon>
        <taxon>Diversisporales</taxon>
        <taxon>Acaulosporaceae</taxon>
        <taxon>Acaulospora</taxon>
    </lineage>
</organism>
<evidence type="ECO:0000313" key="1">
    <source>
        <dbReference type="EMBL" id="CAG8721343.1"/>
    </source>
</evidence>
<dbReference type="SUPFAM" id="SSF51197">
    <property type="entry name" value="Clavaminate synthase-like"/>
    <property type="match status" value="1"/>
</dbReference>